<sequence>MRRHPGTSDTSFKTSTSAPISGTSSDSSASFEASAGLNRMECTTADIGGIDQLETHGHAVIFEIIPNVRDIIEIFQWKKHTEM</sequence>
<evidence type="ECO:0000313" key="3">
    <source>
        <dbReference type="Proteomes" id="UP000822476"/>
    </source>
</evidence>
<evidence type="ECO:0000256" key="1">
    <source>
        <dbReference type="SAM" id="MobiDB-lite"/>
    </source>
</evidence>
<dbReference type="EMBL" id="JTDE01009124">
    <property type="protein sequence ID" value="KAF7234617.1"/>
    <property type="molecule type" value="Genomic_DNA"/>
</dbReference>
<name>A0A8S9YDV2_9TREM</name>
<gene>
    <name evidence="2" type="ORF">EG68_11230</name>
</gene>
<proteinExistence type="predicted"/>
<dbReference type="Proteomes" id="UP000822476">
    <property type="component" value="Unassembled WGS sequence"/>
</dbReference>
<accession>A0A8S9YDV2</accession>
<reference evidence="2" key="1">
    <citation type="submission" date="2019-07" db="EMBL/GenBank/DDBJ databases">
        <title>Annotation for the trematode Paragonimus miyazaki's.</title>
        <authorList>
            <person name="Choi Y.-J."/>
        </authorList>
    </citation>
    <scope>NUCLEOTIDE SEQUENCE</scope>
    <source>
        <strain evidence="2">Japan</strain>
    </source>
</reference>
<dbReference type="AlphaFoldDB" id="A0A8S9YDV2"/>
<organism evidence="2 3">
    <name type="scientific">Paragonimus skrjabini miyazakii</name>
    <dbReference type="NCBI Taxonomy" id="59628"/>
    <lineage>
        <taxon>Eukaryota</taxon>
        <taxon>Metazoa</taxon>
        <taxon>Spiralia</taxon>
        <taxon>Lophotrochozoa</taxon>
        <taxon>Platyhelminthes</taxon>
        <taxon>Trematoda</taxon>
        <taxon>Digenea</taxon>
        <taxon>Plagiorchiida</taxon>
        <taxon>Troglotremata</taxon>
        <taxon>Troglotrematidae</taxon>
        <taxon>Paragonimus</taxon>
    </lineage>
</organism>
<protein>
    <submittedName>
        <fullName evidence="2">Uncharacterized protein</fullName>
    </submittedName>
</protein>
<keyword evidence="3" id="KW-1185">Reference proteome</keyword>
<evidence type="ECO:0000313" key="2">
    <source>
        <dbReference type="EMBL" id="KAF7234617.1"/>
    </source>
</evidence>
<feature type="region of interest" description="Disordered" evidence="1">
    <location>
        <begin position="1"/>
        <end position="34"/>
    </location>
</feature>
<feature type="compositionally biased region" description="Low complexity" evidence="1">
    <location>
        <begin position="14"/>
        <end position="34"/>
    </location>
</feature>
<comment type="caution">
    <text evidence="2">The sequence shown here is derived from an EMBL/GenBank/DDBJ whole genome shotgun (WGS) entry which is preliminary data.</text>
</comment>